<comment type="caution">
    <text evidence="1">The sequence shown here is derived from an EMBL/GenBank/DDBJ whole genome shotgun (WGS) entry which is preliminary data.</text>
</comment>
<keyword evidence="2" id="KW-1185">Reference proteome</keyword>
<protein>
    <submittedName>
        <fullName evidence="1">Uncharacterized protein</fullName>
    </submittedName>
</protein>
<proteinExistence type="predicted"/>
<sequence length="22" mass="2540">MQEKMLPNIFLTLGILAKPRII</sequence>
<gene>
    <name evidence="1" type="ORF">ACAOBT_LOCUS35415</name>
</gene>
<dbReference type="EMBL" id="CAKOFQ010008923">
    <property type="protein sequence ID" value="CAH2016509.1"/>
    <property type="molecule type" value="Genomic_DNA"/>
</dbReference>
<evidence type="ECO:0000313" key="1">
    <source>
        <dbReference type="EMBL" id="CAH2016509.1"/>
    </source>
</evidence>
<evidence type="ECO:0000313" key="2">
    <source>
        <dbReference type="Proteomes" id="UP001152888"/>
    </source>
</evidence>
<dbReference type="AlphaFoldDB" id="A0A9P0VPI1"/>
<dbReference type="Proteomes" id="UP001152888">
    <property type="component" value="Unassembled WGS sequence"/>
</dbReference>
<organism evidence="1 2">
    <name type="scientific">Acanthoscelides obtectus</name>
    <name type="common">Bean weevil</name>
    <name type="synonym">Bruchus obtectus</name>
    <dbReference type="NCBI Taxonomy" id="200917"/>
    <lineage>
        <taxon>Eukaryota</taxon>
        <taxon>Metazoa</taxon>
        <taxon>Ecdysozoa</taxon>
        <taxon>Arthropoda</taxon>
        <taxon>Hexapoda</taxon>
        <taxon>Insecta</taxon>
        <taxon>Pterygota</taxon>
        <taxon>Neoptera</taxon>
        <taxon>Endopterygota</taxon>
        <taxon>Coleoptera</taxon>
        <taxon>Polyphaga</taxon>
        <taxon>Cucujiformia</taxon>
        <taxon>Chrysomeloidea</taxon>
        <taxon>Chrysomelidae</taxon>
        <taxon>Bruchinae</taxon>
        <taxon>Bruchini</taxon>
        <taxon>Acanthoscelides</taxon>
    </lineage>
</organism>
<name>A0A9P0VPI1_ACAOB</name>
<accession>A0A9P0VPI1</accession>
<reference evidence="1" key="1">
    <citation type="submission" date="2022-03" db="EMBL/GenBank/DDBJ databases">
        <authorList>
            <person name="Sayadi A."/>
        </authorList>
    </citation>
    <scope>NUCLEOTIDE SEQUENCE</scope>
</reference>